<organism evidence="1 2">
    <name type="scientific">Obba rivulosa</name>
    <dbReference type="NCBI Taxonomy" id="1052685"/>
    <lineage>
        <taxon>Eukaryota</taxon>
        <taxon>Fungi</taxon>
        <taxon>Dikarya</taxon>
        <taxon>Basidiomycota</taxon>
        <taxon>Agaricomycotina</taxon>
        <taxon>Agaricomycetes</taxon>
        <taxon>Polyporales</taxon>
        <taxon>Gelatoporiaceae</taxon>
        <taxon>Obba</taxon>
    </lineage>
</organism>
<gene>
    <name evidence="1" type="ORF">OBBRIDRAFT_804948</name>
</gene>
<dbReference type="OrthoDB" id="3261465at2759"/>
<dbReference type="Proteomes" id="UP000250043">
    <property type="component" value="Unassembled WGS sequence"/>
</dbReference>
<dbReference type="AlphaFoldDB" id="A0A8E2B0U6"/>
<dbReference type="EMBL" id="KV722435">
    <property type="protein sequence ID" value="OCH89100.1"/>
    <property type="molecule type" value="Genomic_DNA"/>
</dbReference>
<proteinExistence type="predicted"/>
<reference evidence="1 2" key="1">
    <citation type="submission" date="2016-07" db="EMBL/GenBank/DDBJ databases">
        <title>Draft genome of the white-rot fungus Obba rivulosa 3A-2.</title>
        <authorList>
            <consortium name="DOE Joint Genome Institute"/>
            <person name="Miettinen O."/>
            <person name="Riley R."/>
            <person name="Acob R."/>
            <person name="Barry K."/>
            <person name="Cullen D."/>
            <person name="De Vries R."/>
            <person name="Hainaut M."/>
            <person name="Hatakka A."/>
            <person name="Henrissat B."/>
            <person name="Hilden K."/>
            <person name="Kuo R."/>
            <person name="Labutti K."/>
            <person name="Lipzen A."/>
            <person name="Makela M.R."/>
            <person name="Sandor L."/>
            <person name="Spatafora J.W."/>
            <person name="Grigoriev I.V."/>
            <person name="Hibbett D.S."/>
        </authorList>
    </citation>
    <scope>NUCLEOTIDE SEQUENCE [LARGE SCALE GENOMIC DNA]</scope>
    <source>
        <strain evidence="1 2">3A-2</strain>
    </source>
</reference>
<accession>A0A8E2B0U6</accession>
<evidence type="ECO:0000313" key="1">
    <source>
        <dbReference type="EMBL" id="OCH89100.1"/>
    </source>
</evidence>
<name>A0A8E2B0U6_9APHY</name>
<evidence type="ECO:0000313" key="2">
    <source>
        <dbReference type="Proteomes" id="UP000250043"/>
    </source>
</evidence>
<protein>
    <submittedName>
        <fullName evidence="1">Uncharacterized protein</fullName>
    </submittedName>
</protein>
<keyword evidence="2" id="KW-1185">Reference proteome</keyword>
<sequence>MRQLTSMPLLVSREIDCLSGFCKTFNSPIGLLTDETLSVALDMICGLKFLDDNPTPPLEVLLHLQVYFISKRLRKEWELFKRWKNVTQALGEVQALEVGDTLKVKAHSAFGNHHFPMHSPYPKVPLPAETLTIIMVQSRSRDNNVDTILVDSNQNVAFTISTVKCCKPSDQLNNLQFITDLARTEEAIYNRLDNLQGSMIPHFYDIPHAAGCYQFELPNSTILWGLLAKFIDCSTLQHIDASEWSVEAQINFLTLNLGRSDICGIHPEHFNMLGCCTTMRKLRMFCAQTLVKKALVLLV</sequence>